<evidence type="ECO:0000313" key="1">
    <source>
        <dbReference type="EMBL" id="AKH46738.1"/>
    </source>
</evidence>
<dbReference type="EMBL" id="KR029585">
    <property type="protein sequence ID" value="AKH46738.1"/>
    <property type="molecule type" value="Genomic_DNA"/>
</dbReference>
<name>A0A0F7L5C5_9VIRU</name>
<reference evidence="1" key="1">
    <citation type="journal article" date="2015" name="Front. Microbiol.">
        <title>Combining genomic sequencing methods to explore viral diversity and reveal potential virus-host interactions.</title>
        <authorList>
            <person name="Chow C.E."/>
            <person name="Winget D.M."/>
            <person name="White R.A.III."/>
            <person name="Hallam S.J."/>
            <person name="Suttle C.A."/>
        </authorList>
    </citation>
    <scope>NUCLEOTIDE SEQUENCE</scope>
    <source>
        <strain evidence="1">Anoxic2_1</strain>
    </source>
</reference>
<accession>A0A0F7L5C5</accession>
<organism evidence="1">
    <name type="scientific">uncultured marine virus</name>
    <dbReference type="NCBI Taxonomy" id="186617"/>
    <lineage>
        <taxon>Viruses</taxon>
        <taxon>environmental samples</taxon>
    </lineage>
</organism>
<sequence>MDTHNPRSTMPALCRSSISPLHDGHSYQASCSFNIRAARAGASSLPSADGHFNCAHSSIWSSPQWGQGTW</sequence>
<proteinExistence type="predicted"/>
<protein>
    <submittedName>
        <fullName evidence="1">Phage terminase large subunit</fullName>
    </submittedName>
</protein>
<reference evidence="1" key="2">
    <citation type="submission" date="2015-03" db="EMBL/GenBank/DDBJ databases">
        <authorList>
            <person name="Chow C.-E.T."/>
            <person name="Winget D.M."/>
            <person name="White R.A.III."/>
            <person name="Hallam S.J."/>
            <person name="Suttle C.A."/>
        </authorList>
    </citation>
    <scope>NUCLEOTIDE SEQUENCE</scope>
    <source>
        <strain evidence="1">Anoxic2_1</strain>
    </source>
</reference>